<dbReference type="EMBL" id="JAPEUX010000010">
    <property type="protein sequence ID" value="KAJ4344809.1"/>
    <property type="molecule type" value="Genomic_DNA"/>
</dbReference>
<feature type="region of interest" description="Disordered" evidence="2">
    <location>
        <begin position="143"/>
        <end position="177"/>
    </location>
</feature>
<name>A0A9W8X9D3_9PLEO</name>
<gene>
    <name evidence="3" type="ORF">N0V89_012553</name>
</gene>
<organism evidence="3 4">
    <name type="scientific">Didymosphaeria variabile</name>
    <dbReference type="NCBI Taxonomy" id="1932322"/>
    <lineage>
        <taxon>Eukaryota</taxon>
        <taxon>Fungi</taxon>
        <taxon>Dikarya</taxon>
        <taxon>Ascomycota</taxon>
        <taxon>Pezizomycotina</taxon>
        <taxon>Dothideomycetes</taxon>
        <taxon>Pleosporomycetidae</taxon>
        <taxon>Pleosporales</taxon>
        <taxon>Massarineae</taxon>
        <taxon>Didymosphaeriaceae</taxon>
        <taxon>Didymosphaeria</taxon>
    </lineage>
</organism>
<dbReference type="Proteomes" id="UP001140513">
    <property type="component" value="Unassembled WGS sequence"/>
</dbReference>
<keyword evidence="4" id="KW-1185">Reference proteome</keyword>
<reference evidence="3" key="1">
    <citation type="submission" date="2022-10" db="EMBL/GenBank/DDBJ databases">
        <title>Tapping the CABI collections for fungal endophytes: first genome assemblies for Collariella, Neodidymelliopsis, Ascochyta clinopodiicola, Didymella pomorum, Didymosphaeria variabile, Neocosmospora piperis and Neocucurbitaria cava.</title>
        <authorList>
            <person name="Hill R."/>
        </authorList>
    </citation>
    <scope>NUCLEOTIDE SEQUENCE</scope>
    <source>
        <strain evidence="3">IMI 356815</strain>
    </source>
</reference>
<evidence type="ECO:0000313" key="3">
    <source>
        <dbReference type="EMBL" id="KAJ4344809.1"/>
    </source>
</evidence>
<feature type="region of interest" description="Disordered" evidence="2">
    <location>
        <begin position="1"/>
        <end position="26"/>
    </location>
</feature>
<feature type="compositionally biased region" description="Pro residues" evidence="2">
    <location>
        <begin position="143"/>
        <end position="159"/>
    </location>
</feature>
<evidence type="ECO:0000256" key="1">
    <source>
        <dbReference type="SAM" id="Coils"/>
    </source>
</evidence>
<dbReference type="AlphaFoldDB" id="A0A9W8X9D3"/>
<sequence>MVQPHQSTSSSGCAVGSSPESLPAGTTLFITDRPIAVRPLAIRARAPHLHPHPEASPHSTSAAIPIKSLPAPPALPRRLAPFRPLLSAALPTTLEGYTADGGAGGNSGPRQVKVPTLGKGTAPRAGCPHRNARQVHPGPLAAPPLIPPRFAPIQDSPPDPEAHKTVIQRGFNSPGNREVKKEPVLVVEDDPVKKWQEYRAVLAELREKYERMKVEKADWKGDWVVGV</sequence>
<accession>A0A9W8X9D3</accession>
<keyword evidence="1" id="KW-0175">Coiled coil</keyword>
<dbReference type="GeneID" id="80916083"/>
<evidence type="ECO:0000313" key="4">
    <source>
        <dbReference type="Proteomes" id="UP001140513"/>
    </source>
</evidence>
<protein>
    <submittedName>
        <fullName evidence="3">Uncharacterized protein</fullName>
    </submittedName>
</protein>
<dbReference type="RefSeq" id="XP_056065261.1">
    <property type="nucleotide sequence ID" value="XM_056221274.1"/>
</dbReference>
<evidence type="ECO:0000256" key="2">
    <source>
        <dbReference type="SAM" id="MobiDB-lite"/>
    </source>
</evidence>
<proteinExistence type="predicted"/>
<feature type="compositionally biased region" description="Low complexity" evidence="2">
    <location>
        <begin position="7"/>
        <end position="21"/>
    </location>
</feature>
<comment type="caution">
    <text evidence="3">The sequence shown here is derived from an EMBL/GenBank/DDBJ whole genome shotgun (WGS) entry which is preliminary data.</text>
</comment>
<feature type="coiled-coil region" evidence="1">
    <location>
        <begin position="195"/>
        <end position="222"/>
    </location>
</feature>
<feature type="region of interest" description="Disordered" evidence="2">
    <location>
        <begin position="49"/>
        <end position="69"/>
    </location>
</feature>